<dbReference type="GeneID" id="20324553"/>
<proteinExistence type="predicted"/>
<evidence type="ECO:0000313" key="1">
    <source>
        <dbReference type="EMBL" id="KER21223.1"/>
    </source>
</evidence>
<evidence type="ECO:0000313" key="2">
    <source>
        <dbReference type="Proteomes" id="UP000054324"/>
    </source>
</evidence>
<protein>
    <submittedName>
        <fullName evidence="1">Uncharacterized protein</fullName>
    </submittedName>
</protein>
<dbReference type="KEGG" id="ovi:T265_10385"/>
<dbReference type="RefSeq" id="XP_009175013.1">
    <property type="nucleotide sequence ID" value="XM_009176749.1"/>
</dbReference>
<reference evidence="1 2" key="1">
    <citation type="submission" date="2013-11" db="EMBL/GenBank/DDBJ databases">
        <title>Opisthorchis viverrini - life in the bile duct.</title>
        <authorList>
            <person name="Young N.D."/>
            <person name="Nagarajan N."/>
            <person name="Lin S.J."/>
            <person name="Korhonen P.K."/>
            <person name="Jex A.R."/>
            <person name="Hall R.S."/>
            <person name="Safavi-Hemami H."/>
            <person name="Kaewkong W."/>
            <person name="Bertrand D."/>
            <person name="Gao S."/>
            <person name="Seet Q."/>
            <person name="Wongkham S."/>
            <person name="Teh B.T."/>
            <person name="Wongkham C."/>
            <person name="Intapan P.M."/>
            <person name="Maleewong W."/>
            <person name="Yang X."/>
            <person name="Hu M."/>
            <person name="Wang Z."/>
            <person name="Hofmann A."/>
            <person name="Sternberg P.W."/>
            <person name="Tan P."/>
            <person name="Wang J."/>
            <person name="Gasser R.B."/>
        </authorList>
    </citation>
    <scope>NUCLEOTIDE SEQUENCE [LARGE SCALE GENOMIC DNA]</scope>
</reference>
<dbReference type="AlphaFoldDB" id="A0A074Z2N5"/>
<dbReference type="EMBL" id="KL596982">
    <property type="protein sequence ID" value="KER21223.1"/>
    <property type="molecule type" value="Genomic_DNA"/>
</dbReference>
<name>A0A074Z2N5_OPIVI</name>
<organism evidence="1 2">
    <name type="scientific">Opisthorchis viverrini</name>
    <name type="common">Southeast Asian liver fluke</name>
    <dbReference type="NCBI Taxonomy" id="6198"/>
    <lineage>
        <taxon>Eukaryota</taxon>
        <taxon>Metazoa</taxon>
        <taxon>Spiralia</taxon>
        <taxon>Lophotrochozoa</taxon>
        <taxon>Platyhelminthes</taxon>
        <taxon>Trematoda</taxon>
        <taxon>Digenea</taxon>
        <taxon>Opisthorchiida</taxon>
        <taxon>Opisthorchiata</taxon>
        <taxon>Opisthorchiidae</taxon>
        <taxon>Opisthorchis</taxon>
    </lineage>
</organism>
<accession>A0A074Z2N5</accession>
<sequence length="315" mass="36926">MTDGKRILAQKFNAIRRELELGMYVPNYERHVNILDPRSIECKMVRWGPRDPHCTWLETLKDMAVNRRQWRSCCQFLSRSPELSNKSCLYDSEASVLNTDVMLSMIMLVLMMMMMNCRVRLLLDSIFELLNPLSYYCYPSEHFIARDGADLYATALVQMSIPSISAHLDGKEYSDLVFLELLDRKCKWASFSVFTFPDVASYRLWRRLLSQIAIFLPVLYNKIQCALIPGFAHPQLQHLLGIPFYSIRCRMLELIPLGNRVALEAHIEIHKHSGYWDRTEPYSVPIRLSGKLNARGDKVINIQWRRRLKYPNRME</sequence>
<dbReference type="CTD" id="20324553"/>
<gene>
    <name evidence="1" type="ORF">T265_10385</name>
</gene>
<dbReference type="Proteomes" id="UP000054324">
    <property type="component" value="Unassembled WGS sequence"/>
</dbReference>
<keyword evidence="2" id="KW-1185">Reference proteome</keyword>